<dbReference type="RefSeq" id="WP_378993839.1">
    <property type="nucleotide sequence ID" value="NZ_JBHSMT010000002.1"/>
</dbReference>
<name>A0ABW0M3R2_9BURK</name>
<dbReference type="Proteomes" id="UP001596045">
    <property type="component" value="Unassembled WGS sequence"/>
</dbReference>
<reference evidence="2" key="1">
    <citation type="journal article" date="2019" name="Int. J. Syst. Evol. Microbiol.">
        <title>The Global Catalogue of Microorganisms (GCM) 10K type strain sequencing project: providing services to taxonomists for standard genome sequencing and annotation.</title>
        <authorList>
            <consortium name="The Broad Institute Genomics Platform"/>
            <consortium name="The Broad Institute Genome Sequencing Center for Infectious Disease"/>
            <person name="Wu L."/>
            <person name="Ma J."/>
        </authorList>
    </citation>
    <scope>NUCLEOTIDE SEQUENCE [LARGE SCALE GENOMIC DNA]</scope>
    <source>
        <strain evidence="2">JCM 17066</strain>
    </source>
</reference>
<comment type="caution">
    <text evidence="1">The sequence shown here is derived from an EMBL/GenBank/DDBJ whole genome shotgun (WGS) entry which is preliminary data.</text>
</comment>
<accession>A0ABW0M3R2</accession>
<protein>
    <submittedName>
        <fullName evidence="1">Uncharacterized protein</fullName>
    </submittedName>
</protein>
<dbReference type="EMBL" id="JBHSMT010000002">
    <property type="protein sequence ID" value="MFC5472419.1"/>
    <property type="molecule type" value="Genomic_DNA"/>
</dbReference>
<gene>
    <name evidence="1" type="ORF">ACFPM8_00460</name>
</gene>
<evidence type="ECO:0000313" key="2">
    <source>
        <dbReference type="Proteomes" id="UP001596045"/>
    </source>
</evidence>
<evidence type="ECO:0000313" key="1">
    <source>
        <dbReference type="EMBL" id="MFC5472419.1"/>
    </source>
</evidence>
<proteinExistence type="predicted"/>
<organism evidence="1 2">
    <name type="scientific">Paraherbaspirillum soli</name>
    <dbReference type="NCBI Taxonomy" id="631222"/>
    <lineage>
        <taxon>Bacteria</taxon>
        <taxon>Pseudomonadati</taxon>
        <taxon>Pseudomonadota</taxon>
        <taxon>Betaproteobacteria</taxon>
        <taxon>Burkholderiales</taxon>
        <taxon>Oxalobacteraceae</taxon>
        <taxon>Paraherbaspirillum</taxon>
    </lineage>
</organism>
<keyword evidence="2" id="KW-1185">Reference proteome</keyword>
<sequence>MTHAKKPHNTLISPPNDYLDEAIESARLAMICLDEMRTFLCAMRDLSKDKEVVYDLGKTAIEMAGDRRNMFDVMREQWELVQARKS</sequence>